<dbReference type="EMBL" id="OIVN01000492">
    <property type="protein sequence ID" value="SPC81098.1"/>
    <property type="molecule type" value="Genomic_DNA"/>
</dbReference>
<feature type="compositionally biased region" description="Polar residues" evidence="1">
    <location>
        <begin position="662"/>
        <end position="676"/>
    </location>
</feature>
<sequence>MASSSKRSTRGRGGTFFSEGGPSVASEAAALRGSEDNSDSSGSGSGSLEPLGDILGRPTIDPWYRNGKRFPSVLASLQPPPADWEWLVVREYATVDVAWTPTFREIRDLQIQRNEMLAVPLVFDFQCSRAAGWAAWIDSELANREFYDRLEQAGVLRSILISKSSNIELTVTLEDIENHWLLPILGDQDPAELELSPDELRIEVALADYIGRKNIALGTQAVRFTPWMDHFNRVEDALIRRAAFVTYWLSKCAFGEHPAYSIKPLYFPLAVKITVGACFPLALLLLGQLYTQLDLLHAEKLIGASCHIVAMAFNSSIVHTFLWEHALEYITKGRKPYEARNKFTSMLEEVAAHVGDFQGDVPAVFRWVGSKFYDHSLIPSLDSESKVCWKPYGVTHRGFSYESTMSGFRNVEAQDYTLIAGDVRSLTYLSATNAGWLPVLSSGKLQFTAYSAHRVRRQFGFNQEVPTVMGIAVGEIPTINPFLKARAFAYWSGITPRVIIPNGNRVGVYTTGMVDYWRELMAAMVEFRNSGRGDISHLLQSYTSPLPHSRLFVATNTMTTYANRQSLGYAVWYQEESQWMIYGNHHSPLWLRDHPHISAPGKVASSRGRRTASAGTPAAKEKQSSKSNKKEAPSKDSPAQASKKKKTSATKSSREVLVLKTVVQNPSPAGESTAQGVSAPASKKPTRKTRARKRTFIPPAFPSAPTSIAARVAARKSTHGISKQRADTLSRVPIVIPDDLNSSSSSLSDRSDPSGVAAEGIRGEDVEVDAAEAVSDAKNVAAEVSSADESTASSTSSGENDVVAGTSTKEDEVSMDELEAAEVSFNNASTASASNPRFAGGTVEEHATIGVVTSAERAVETTPITITSSGGTPQGNPSESGSHMDPSVFDSSPSTRHYVRRACKGSIVSTDSERTISATIRVPTPPNPLHESGGAAPTPVVIAVVVPAVVTVQDNEAVPVVAREVPGGEEVPAHILDVPKDNNFVESILIDGNLVIDTDFGTGVTHVDHEEVSASEDPVQADIIPGSGIPAIEETLAQDPIDDISMEDMANTRDSYDEVLAETEDHVAAGSGNEAIAEEERRHQTAVAESAIRGQPRLLSAAKSATLGSSVLADMDAFFREFDRASIRFLKALWEKYGSCSSYFRLGVHVGGSMLTLLYCVLAYMEHTRLEDVTKVHILEWKAVVQEVIEGGFRFSFILDYLRRLAHDMFSGRILAELRVVEARAVALRDALNMVAPNPWDLAFARGVSAEPHAKSALYGLLA</sequence>
<dbReference type="PANTHER" id="PTHR46033:SF16">
    <property type="entry name" value="AMINOTRANSFERASE-LIKE PLANT MOBILE DOMAIN-CONTAINING PROTEIN"/>
    <property type="match status" value="1"/>
</dbReference>
<gene>
    <name evidence="3" type="ORF">FSB_LOCUS8980</name>
</gene>
<feature type="region of interest" description="Disordered" evidence="1">
    <location>
        <begin position="739"/>
        <end position="763"/>
    </location>
</feature>
<evidence type="ECO:0000313" key="3">
    <source>
        <dbReference type="EMBL" id="SPC81098.1"/>
    </source>
</evidence>
<dbReference type="InterPro" id="IPR044824">
    <property type="entry name" value="MAIN-like"/>
</dbReference>
<dbReference type="GO" id="GO:0010073">
    <property type="term" value="P:meristem maintenance"/>
    <property type="evidence" value="ECO:0007669"/>
    <property type="project" value="InterPro"/>
</dbReference>
<reference evidence="3" key="1">
    <citation type="submission" date="2018-02" db="EMBL/GenBank/DDBJ databases">
        <authorList>
            <person name="Cohen D.B."/>
            <person name="Kent A.D."/>
        </authorList>
    </citation>
    <scope>NUCLEOTIDE SEQUENCE</scope>
</reference>
<feature type="region of interest" description="Disordered" evidence="1">
    <location>
        <begin position="861"/>
        <end position="895"/>
    </location>
</feature>
<organism evidence="3">
    <name type="scientific">Fagus sylvatica</name>
    <name type="common">Beechnut</name>
    <dbReference type="NCBI Taxonomy" id="28930"/>
    <lineage>
        <taxon>Eukaryota</taxon>
        <taxon>Viridiplantae</taxon>
        <taxon>Streptophyta</taxon>
        <taxon>Embryophyta</taxon>
        <taxon>Tracheophyta</taxon>
        <taxon>Spermatophyta</taxon>
        <taxon>Magnoliopsida</taxon>
        <taxon>eudicotyledons</taxon>
        <taxon>Gunneridae</taxon>
        <taxon>Pentapetalae</taxon>
        <taxon>rosids</taxon>
        <taxon>fabids</taxon>
        <taxon>Fagales</taxon>
        <taxon>Fagaceae</taxon>
        <taxon>Fagus</taxon>
    </lineage>
</organism>
<evidence type="ECO:0000256" key="1">
    <source>
        <dbReference type="SAM" id="MobiDB-lite"/>
    </source>
</evidence>
<feature type="region of interest" description="Disordered" evidence="1">
    <location>
        <begin position="1"/>
        <end position="53"/>
    </location>
</feature>
<feature type="region of interest" description="Disordered" evidence="1">
    <location>
        <begin position="779"/>
        <end position="811"/>
    </location>
</feature>
<dbReference type="Pfam" id="PF10536">
    <property type="entry name" value="PMD"/>
    <property type="match status" value="1"/>
</dbReference>
<dbReference type="PANTHER" id="PTHR46033">
    <property type="entry name" value="PROTEIN MAIN-LIKE 2"/>
    <property type="match status" value="1"/>
</dbReference>
<evidence type="ECO:0000259" key="2">
    <source>
        <dbReference type="Pfam" id="PF10536"/>
    </source>
</evidence>
<feature type="compositionally biased region" description="Basic and acidic residues" evidence="1">
    <location>
        <begin position="619"/>
        <end position="634"/>
    </location>
</feature>
<feature type="domain" description="Aminotransferase-like plant mobile" evidence="2">
    <location>
        <begin position="168"/>
        <end position="469"/>
    </location>
</feature>
<dbReference type="InterPro" id="IPR019557">
    <property type="entry name" value="AminoTfrase-like_pln_mobile"/>
</dbReference>
<feature type="region of interest" description="Disordered" evidence="1">
    <location>
        <begin position="600"/>
        <end position="702"/>
    </location>
</feature>
<accession>A0A2N9F1X6</accession>
<proteinExistence type="predicted"/>
<protein>
    <recommendedName>
        <fullName evidence="2">Aminotransferase-like plant mobile domain-containing protein</fullName>
    </recommendedName>
</protein>
<dbReference type="AlphaFoldDB" id="A0A2N9F1X6"/>
<feature type="compositionally biased region" description="Low complexity" evidence="1">
    <location>
        <begin position="861"/>
        <end position="871"/>
    </location>
</feature>
<name>A0A2N9F1X6_FAGSY</name>
<feature type="compositionally biased region" description="Basic residues" evidence="1">
    <location>
        <begin position="684"/>
        <end position="695"/>
    </location>
</feature>
<feature type="compositionally biased region" description="Low complexity" evidence="1">
    <location>
        <begin position="779"/>
        <end position="797"/>
    </location>
</feature>
<feature type="compositionally biased region" description="Low complexity" evidence="1">
    <location>
        <begin position="739"/>
        <end position="748"/>
    </location>
</feature>